<reference evidence="1 2" key="1">
    <citation type="journal article" date="2015" name="Genome Biol. Evol.">
        <title>Comparative Genomics of a Bacterivorous Green Alga Reveals Evolutionary Causalities and Consequences of Phago-Mixotrophic Mode of Nutrition.</title>
        <authorList>
            <person name="Burns J.A."/>
            <person name="Paasch A."/>
            <person name="Narechania A."/>
            <person name="Kim E."/>
        </authorList>
    </citation>
    <scope>NUCLEOTIDE SEQUENCE [LARGE SCALE GENOMIC DNA]</scope>
    <source>
        <strain evidence="1 2">PLY_AMNH</strain>
    </source>
</reference>
<sequence length="200" mass="22197">MGRTFAQVRGEDRVTIQAVAAAQLDQSQPCQRVAVAHLKDRWIYFVRGDAVMAAAGAENGLQPQREAEQALEMLLEVSEELEEMVKKVSSLSAIQNGDADPERCPWSNALRWAQSEQFDPMFEESTHKAPLEASLRAVVRAQRLSFAALQLIESNELLAADELTKAKQAAMEGVDTGDRLEQTLTYVSIVLQRLILENSK</sequence>
<gene>
    <name evidence="1" type="ORF">CYMTET_8036</name>
</gene>
<comment type="caution">
    <text evidence="1">The sequence shown here is derived from an EMBL/GenBank/DDBJ whole genome shotgun (WGS) entry which is preliminary data.</text>
</comment>
<protein>
    <submittedName>
        <fullName evidence="1">Uncharacterized protein</fullName>
    </submittedName>
</protein>
<evidence type="ECO:0000313" key="1">
    <source>
        <dbReference type="EMBL" id="KAK3284309.1"/>
    </source>
</evidence>
<dbReference type="EMBL" id="LGRX02002349">
    <property type="protein sequence ID" value="KAK3284309.1"/>
    <property type="molecule type" value="Genomic_DNA"/>
</dbReference>
<dbReference type="Proteomes" id="UP001190700">
    <property type="component" value="Unassembled WGS sequence"/>
</dbReference>
<name>A0AAE0GTZ7_9CHLO</name>
<organism evidence="1 2">
    <name type="scientific">Cymbomonas tetramitiformis</name>
    <dbReference type="NCBI Taxonomy" id="36881"/>
    <lineage>
        <taxon>Eukaryota</taxon>
        <taxon>Viridiplantae</taxon>
        <taxon>Chlorophyta</taxon>
        <taxon>Pyramimonadophyceae</taxon>
        <taxon>Pyramimonadales</taxon>
        <taxon>Pyramimonadaceae</taxon>
        <taxon>Cymbomonas</taxon>
    </lineage>
</organism>
<proteinExistence type="predicted"/>
<evidence type="ECO:0000313" key="2">
    <source>
        <dbReference type="Proteomes" id="UP001190700"/>
    </source>
</evidence>
<accession>A0AAE0GTZ7</accession>
<keyword evidence="2" id="KW-1185">Reference proteome</keyword>
<dbReference type="AlphaFoldDB" id="A0AAE0GTZ7"/>